<dbReference type="EMBL" id="QWIO01004841">
    <property type="protein sequence ID" value="RMY31852.1"/>
    <property type="molecule type" value="Genomic_DNA"/>
</dbReference>
<comment type="caution">
    <text evidence="2">The sequence shown here is derived from an EMBL/GenBank/DDBJ whole genome shotgun (WGS) entry which is preliminary data.</text>
</comment>
<dbReference type="VEuPathDB" id="FungiDB:BTJ68_10852"/>
<accession>A0A3M7AWC3</accession>
<proteinExistence type="predicted"/>
<dbReference type="VEuPathDB" id="FungiDB:BTJ68_14201"/>
<dbReference type="Proteomes" id="UP000269539">
    <property type="component" value="Unassembled WGS sequence"/>
</dbReference>
<evidence type="ECO:0000256" key="1">
    <source>
        <dbReference type="SAM" id="MobiDB-lite"/>
    </source>
</evidence>
<feature type="compositionally biased region" description="Basic residues" evidence="1">
    <location>
        <begin position="401"/>
        <end position="414"/>
    </location>
</feature>
<evidence type="ECO:0000313" key="2">
    <source>
        <dbReference type="EMBL" id="RMY31852.1"/>
    </source>
</evidence>
<protein>
    <submittedName>
        <fullName evidence="2">Uncharacterized protein</fullName>
    </submittedName>
</protein>
<reference evidence="2 3" key="1">
    <citation type="journal article" date="2018" name="BMC Genomics">
        <title>Genomic evidence for intraspecific hybridization in a clonal and extremely halotolerant yeast.</title>
        <authorList>
            <person name="Gostincar C."/>
            <person name="Stajich J.E."/>
            <person name="Zupancic J."/>
            <person name="Zalar P."/>
            <person name="Gunde-Cimerman N."/>
        </authorList>
    </citation>
    <scope>NUCLEOTIDE SEQUENCE [LARGE SCALE GENOMIC DNA]</scope>
    <source>
        <strain evidence="2 3">EXF-10513</strain>
    </source>
</reference>
<name>A0A3M7AWC3_HORWE</name>
<organism evidence="2 3">
    <name type="scientific">Hortaea werneckii</name>
    <name type="common">Black yeast</name>
    <name type="synonym">Cladosporium werneckii</name>
    <dbReference type="NCBI Taxonomy" id="91943"/>
    <lineage>
        <taxon>Eukaryota</taxon>
        <taxon>Fungi</taxon>
        <taxon>Dikarya</taxon>
        <taxon>Ascomycota</taxon>
        <taxon>Pezizomycotina</taxon>
        <taxon>Dothideomycetes</taxon>
        <taxon>Dothideomycetidae</taxon>
        <taxon>Mycosphaerellales</taxon>
        <taxon>Teratosphaeriaceae</taxon>
        <taxon>Hortaea</taxon>
    </lineage>
</organism>
<feature type="region of interest" description="Disordered" evidence="1">
    <location>
        <begin position="368"/>
        <end position="426"/>
    </location>
</feature>
<evidence type="ECO:0000313" key="3">
    <source>
        <dbReference type="Proteomes" id="UP000269539"/>
    </source>
</evidence>
<feature type="compositionally biased region" description="Low complexity" evidence="1">
    <location>
        <begin position="214"/>
        <end position="266"/>
    </location>
</feature>
<dbReference type="AlphaFoldDB" id="A0A3M7AWC3"/>
<feature type="compositionally biased region" description="Low complexity" evidence="1">
    <location>
        <begin position="368"/>
        <end position="384"/>
    </location>
</feature>
<gene>
    <name evidence="2" type="ORF">D0864_16865</name>
</gene>
<feature type="non-terminal residue" evidence="2">
    <location>
        <position position="1"/>
    </location>
</feature>
<sequence>FENPGFTSNFQNDIAQAIPNGDATPISIGSVFDGQPWCPDLRSQSAAGGTFDPNQEGGVKTILVTPGPYISDMTTNIYRYPIEINVIRTWLSNTFGSEPSDHIYTSTDNFMSNNQGVSFGKVLFQYDPNQAIVFEDKILNDGKTYRCPVKYAGVKLWSGFQQDFLGNDMDPFYETNWPTQVYDPVHSVPGYQQHGQQKRDEVPEACTLVEDADSSTSSVSSSTETSSSSAETSSGASSSPSPTSATSTPTSSSSSSSMAPSTSSSALSTVPYSAPLTLSTIASPTTSSLIATTSIGAYECKFLNHDTAPDLGCGIDPFWQCLGSTTTLYLPGSATPSGSTIDAGQTMSEPTYTGTATGADACYSTVSSSSSASSSSKTTSSEASMPTFTGVWHPPASLSQSRHRRPKANGKKFSRPATRIPRARCTGSASGTMGVVFIRRGTVLW</sequence>
<feature type="region of interest" description="Disordered" evidence="1">
    <location>
        <begin position="209"/>
        <end position="266"/>
    </location>
</feature>